<proteinExistence type="predicted"/>
<feature type="compositionally biased region" description="Polar residues" evidence="2">
    <location>
        <begin position="519"/>
        <end position="546"/>
    </location>
</feature>
<accession>A0A1W0WNK9</accession>
<dbReference type="SUPFAM" id="SSF55550">
    <property type="entry name" value="SH2 domain"/>
    <property type="match status" value="1"/>
</dbReference>
<dbReference type="InterPro" id="IPR000980">
    <property type="entry name" value="SH2"/>
</dbReference>
<dbReference type="InterPro" id="IPR036860">
    <property type="entry name" value="SH2_dom_sf"/>
</dbReference>
<feature type="region of interest" description="Disordered" evidence="2">
    <location>
        <begin position="685"/>
        <end position="711"/>
    </location>
</feature>
<dbReference type="SMART" id="SM00252">
    <property type="entry name" value="SH2"/>
    <property type="match status" value="1"/>
</dbReference>
<evidence type="ECO:0000259" key="3">
    <source>
        <dbReference type="PROSITE" id="PS50001"/>
    </source>
</evidence>
<feature type="compositionally biased region" description="Polar residues" evidence="2">
    <location>
        <begin position="467"/>
        <end position="484"/>
    </location>
</feature>
<dbReference type="OrthoDB" id="21085at2759"/>
<dbReference type="Pfam" id="PF00017">
    <property type="entry name" value="SH2"/>
    <property type="match status" value="1"/>
</dbReference>
<dbReference type="PRINTS" id="PR00401">
    <property type="entry name" value="SH2DOMAIN"/>
</dbReference>
<feature type="region of interest" description="Disordered" evidence="2">
    <location>
        <begin position="389"/>
        <end position="420"/>
    </location>
</feature>
<name>A0A1W0WNK9_HYPEX</name>
<gene>
    <name evidence="4" type="ORF">BV898_09160</name>
</gene>
<feature type="compositionally biased region" description="Low complexity" evidence="2">
    <location>
        <begin position="403"/>
        <end position="419"/>
    </location>
</feature>
<feature type="region of interest" description="Disordered" evidence="2">
    <location>
        <begin position="459"/>
        <end position="486"/>
    </location>
</feature>
<keyword evidence="5" id="KW-1185">Reference proteome</keyword>
<dbReference type="AlphaFoldDB" id="A0A1W0WNK9"/>
<dbReference type="PROSITE" id="PS50001">
    <property type="entry name" value="SH2"/>
    <property type="match status" value="1"/>
</dbReference>
<evidence type="ECO:0000313" key="5">
    <source>
        <dbReference type="Proteomes" id="UP000192578"/>
    </source>
</evidence>
<feature type="region of interest" description="Disordered" evidence="2">
    <location>
        <begin position="516"/>
        <end position="552"/>
    </location>
</feature>
<comment type="caution">
    <text evidence="4">The sequence shown here is derived from an EMBL/GenBank/DDBJ whole genome shotgun (WGS) entry which is preliminary data.</text>
</comment>
<keyword evidence="1" id="KW-0727">SH2 domain</keyword>
<feature type="compositionally biased region" description="Polar residues" evidence="2">
    <location>
        <begin position="685"/>
        <end position="700"/>
    </location>
</feature>
<evidence type="ECO:0000256" key="1">
    <source>
        <dbReference type="PROSITE-ProRule" id="PRU00191"/>
    </source>
</evidence>
<feature type="domain" description="SH2" evidence="3">
    <location>
        <begin position="179"/>
        <end position="280"/>
    </location>
</feature>
<protein>
    <recommendedName>
        <fullName evidence="3">SH2 domain-containing protein</fullName>
    </recommendedName>
</protein>
<dbReference type="EMBL" id="MTYJ01000070">
    <property type="protein sequence ID" value="OQV16806.1"/>
    <property type="molecule type" value="Genomic_DNA"/>
</dbReference>
<dbReference type="Proteomes" id="UP000192578">
    <property type="component" value="Unassembled WGS sequence"/>
</dbReference>
<dbReference type="CDD" id="cd00173">
    <property type="entry name" value="SH2"/>
    <property type="match status" value="1"/>
</dbReference>
<evidence type="ECO:0000313" key="4">
    <source>
        <dbReference type="EMBL" id="OQV16806.1"/>
    </source>
</evidence>
<dbReference type="Gene3D" id="3.30.505.10">
    <property type="entry name" value="SH2 domain"/>
    <property type="match status" value="1"/>
</dbReference>
<organism evidence="4 5">
    <name type="scientific">Hypsibius exemplaris</name>
    <name type="common">Freshwater tardigrade</name>
    <dbReference type="NCBI Taxonomy" id="2072580"/>
    <lineage>
        <taxon>Eukaryota</taxon>
        <taxon>Metazoa</taxon>
        <taxon>Ecdysozoa</taxon>
        <taxon>Tardigrada</taxon>
        <taxon>Eutardigrada</taxon>
        <taxon>Parachela</taxon>
        <taxon>Hypsibioidea</taxon>
        <taxon>Hypsibiidae</taxon>
        <taxon>Hypsibius</taxon>
    </lineage>
</organism>
<sequence length="1185" mass="127238">MPAVGSQMVSDVSSGIRRYTTLGLDDEGSSTGPRDDGLLSVHELHQLLRKSDRLLHSASSAVAVSRDGAAAASSGAPRAAASAAAVAAATRHPVHPETVSTAAAGVVTDAPERKYFTRTGAGASSSGAIDDNFQLSGASMYLEGGAYVVPPTADFNNSDGQFEDRPTMLEKVRATQGIWFLPEIDRQTAETYLRAFEIGVFIIRASSLPRTLALSVNIPRGTSSDLSSSLTERRVEHYLIESTGQLSLEGSDVAFSTLPGLVEFYTENRNELPVPLCLPHLIAQVESREDLLLLAQVANPADFWSSAVSSSVYNRPHQQQRQSSTVNIDISSRSSFLSSSSSSQLTTASAFSMLLDATTEPSSPPHSSSANFVPTGVVSGISSDRLQLPQGSAFARKVRDSTTRSGLSSGDSSSTTTTSTEDRADLLAAVLNANVVPQSRLSSKVSDYEDVWSLADDQRKASPDYTMPSSLDGSTPDRSSSLEFNNAEPGRAKAVGLALRDLDALGDWIENELHDQRGVMSSSSPTKDARSLSSATSTPDSTNAYENYNPDVTAVSEENRVIRRGKRRFAKAVPSSRNRFSAPNLCVTVEDLIGEPEHEHDDGDVDRHNTESIYSSVRELSDDVTANGAETQREPGGQPADDFVCYTPPRKCVPCKDPNLLEAFHSKVGALKRIGSKLLARKSSLNAKTNPASMGSSLQGTLPRESPVPPSATAISEEKVLVYRAKKTPVGYDSCWPVDNGNWNVINRTATPTSISGGTSSSGTSSSAGSAAKSAAAAAVAGDVVNGNGKYLSIRSSKSPAGSLPKRPKTFSDFSDPSRDLEREVTLERTVTFVVKNTRSDFALSLQINAFLQQFAASPAENPDELFTDLRLFLTTVQTYILTEHRTDLEDFMSRDLLGGSPDLQRPSHNGSYVVSAAQRLIVEPLCPKLIWNLQNKIGTSGDFSRLEKGCAILEATEPTMDDIKPEIQEAVTEKLSALTSHFKSLAEAQNLLTKAKQLVTVFSDIFGIEADPLEYSFTDTISAFAMAIAKAKAYNVEVHLDFIWQLQAVDGAHDGYLPVLLAASYAATVLKDLASNSKLRLSEAIARCMTPVAISIKSRDDCPVISHNFQVPLDQRLLGNQLTTLLASICDLNSDSSDMTLRLNTGCLGLVQAGDVALKSSLSRWRSVYPDCRLLLMVQTKKAD</sequence>
<feature type="region of interest" description="Disordered" evidence="2">
    <location>
        <begin position="796"/>
        <end position="817"/>
    </location>
</feature>
<reference evidence="5" key="1">
    <citation type="submission" date="2017-01" db="EMBL/GenBank/DDBJ databases">
        <title>Comparative genomics of anhydrobiosis in the tardigrade Hypsibius dujardini.</title>
        <authorList>
            <person name="Yoshida Y."/>
            <person name="Koutsovoulos G."/>
            <person name="Laetsch D."/>
            <person name="Stevens L."/>
            <person name="Kumar S."/>
            <person name="Horikawa D."/>
            <person name="Ishino K."/>
            <person name="Komine S."/>
            <person name="Tomita M."/>
            <person name="Blaxter M."/>
            <person name="Arakawa K."/>
        </authorList>
    </citation>
    <scope>NUCLEOTIDE SEQUENCE [LARGE SCALE GENOMIC DNA]</scope>
    <source>
        <strain evidence="5">Z151</strain>
    </source>
</reference>
<evidence type="ECO:0000256" key="2">
    <source>
        <dbReference type="SAM" id="MobiDB-lite"/>
    </source>
</evidence>